<evidence type="ECO:0008006" key="3">
    <source>
        <dbReference type="Google" id="ProtNLM"/>
    </source>
</evidence>
<dbReference type="RefSeq" id="WP_409929973.1">
    <property type="nucleotide sequence ID" value="NZ_CAKMTQ010000001.1"/>
</dbReference>
<sequence>MSNTLVFDYAVDIQEAQTATEADYSFLYRCLVMVSGNYVAPPPEEVQAQTAKAKTAQSQTKKIEKTIIAKNLKTVKMTVPVVNQETGAVVKQGDEVVMETADFTDPSQYKVVPIYDPTTIANYTDNAEVPRFFVGGLEKVYLLMLASEVDPDETEAIDFDPTDYLTLCFSTDVDITTAESINFADFTGVRVYANGDKAKVEELSATDTAFLDDNSAYSGAFEQIGNLLSKVYWRNCQYNVLEGTNPTTTIKTVGEGNDLFNKRVSFFLNGADGPTLGFFGNAGNAITKKYIWHLIRLEVQQAITAYIQTNEPNNTAVQRINIEEEAMSVIEKYEGEPYFYLDSDKNNYVSIFKSNEQYVVYGKSELKDAEPIWLTKIEVVEAQ</sequence>
<proteinExistence type="predicted"/>
<accession>A0AAU9PZ42</accession>
<dbReference type="EMBL" id="CAKMTQ010000001">
    <property type="protein sequence ID" value="CAH1521278.1"/>
    <property type="molecule type" value="Genomic_DNA"/>
</dbReference>
<protein>
    <recommendedName>
        <fullName evidence="3">Phage tail protein</fullName>
    </recommendedName>
</protein>
<dbReference type="Proteomes" id="UP001295420">
    <property type="component" value="Unassembled WGS sequence"/>
</dbReference>
<comment type="caution">
    <text evidence="1">The sequence shown here is derived from an EMBL/GenBank/DDBJ whole genome shotgun (WGS) entry which is preliminary data.</text>
</comment>
<name>A0AAU9PZ42_9VIBR</name>
<gene>
    <name evidence="1" type="ORF">THF1D04_10740</name>
</gene>
<dbReference type="AlphaFoldDB" id="A0AAU9PZ42"/>
<evidence type="ECO:0000313" key="2">
    <source>
        <dbReference type="Proteomes" id="UP001295420"/>
    </source>
</evidence>
<organism evidence="1 2">
    <name type="scientific">Vibrio owensii</name>
    <dbReference type="NCBI Taxonomy" id="696485"/>
    <lineage>
        <taxon>Bacteria</taxon>
        <taxon>Pseudomonadati</taxon>
        <taxon>Pseudomonadota</taxon>
        <taxon>Gammaproteobacteria</taxon>
        <taxon>Vibrionales</taxon>
        <taxon>Vibrionaceae</taxon>
        <taxon>Vibrio</taxon>
    </lineage>
</organism>
<evidence type="ECO:0000313" key="1">
    <source>
        <dbReference type="EMBL" id="CAH1521278.1"/>
    </source>
</evidence>
<reference evidence="1" key="1">
    <citation type="submission" date="2022-01" db="EMBL/GenBank/DDBJ databases">
        <authorList>
            <person name="Lagorce A."/>
        </authorList>
    </citation>
    <scope>NUCLEOTIDE SEQUENCE</scope>
    <source>
        <strain evidence="1">Th15_F1_D04</strain>
    </source>
</reference>